<evidence type="ECO:0000256" key="5">
    <source>
        <dbReference type="ARBA" id="ARBA00038359"/>
    </source>
</evidence>
<evidence type="ECO:0000313" key="9">
    <source>
        <dbReference type="EMBL" id="CAF9915017.1"/>
    </source>
</evidence>
<dbReference type="PANTHER" id="PTHR33048:SF157">
    <property type="entry name" value="INTEGRAL MEMBRANE PROTEIN"/>
    <property type="match status" value="1"/>
</dbReference>
<comment type="similarity">
    <text evidence="5">Belongs to the SAT4 family.</text>
</comment>
<organism evidence="9 10">
    <name type="scientific">Imshaugia aleurites</name>
    <dbReference type="NCBI Taxonomy" id="172621"/>
    <lineage>
        <taxon>Eukaryota</taxon>
        <taxon>Fungi</taxon>
        <taxon>Dikarya</taxon>
        <taxon>Ascomycota</taxon>
        <taxon>Pezizomycotina</taxon>
        <taxon>Lecanoromycetes</taxon>
        <taxon>OSLEUM clade</taxon>
        <taxon>Lecanoromycetidae</taxon>
        <taxon>Lecanorales</taxon>
        <taxon>Lecanorineae</taxon>
        <taxon>Parmeliaceae</taxon>
        <taxon>Imshaugia</taxon>
    </lineage>
</organism>
<evidence type="ECO:0000313" key="10">
    <source>
        <dbReference type="Proteomes" id="UP000664534"/>
    </source>
</evidence>
<feature type="region of interest" description="Disordered" evidence="6">
    <location>
        <begin position="376"/>
        <end position="409"/>
    </location>
</feature>
<evidence type="ECO:0000256" key="7">
    <source>
        <dbReference type="SAM" id="Phobius"/>
    </source>
</evidence>
<dbReference type="InterPro" id="IPR052337">
    <property type="entry name" value="SAT4-like"/>
</dbReference>
<dbReference type="EMBL" id="CAJPDT010000014">
    <property type="protein sequence ID" value="CAF9915017.1"/>
    <property type="molecule type" value="Genomic_DNA"/>
</dbReference>
<gene>
    <name evidence="9" type="ORF">IMSHALPRED_002311</name>
</gene>
<dbReference type="PANTHER" id="PTHR33048">
    <property type="entry name" value="PTH11-LIKE INTEGRAL MEMBRANE PROTEIN (AFU_ORTHOLOGUE AFUA_5G11245)"/>
    <property type="match status" value="1"/>
</dbReference>
<evidence type="ECO:0000256" key="4">
    <source>
        <dbReference type="ARBA" id="ARBA00023136"/>
    </source>
</evidence>
<dbReference type="Proteomes" id="UP000664534">
    <property type="component" value="Unassembled WGS sequence"/>
</dbReference>
<comment type="caution">
    <text evidence="9">The sequence shown here is derived from an EMBL/GenBank/DDBJ whole genome shotgun (WGS) entry which is preliminary data.</text>
</comment>
<keyword evidence="10" id="KW-1185">Reference proteome</keyword>
<feature type="transmembrane region" description="Helical" evidence="7">
    <location>
        <begin position="206"/>
        <end position="223"/>
    </location>
</feature>
<feature type="transmembrane region" description="Helical" evidence="7">
    <location>
        <begin position="276"/>
        <end position="300"/>
    </location>
</feature>
<dbReference type="Pfam" id="PF20684">
    <property type="entry name" value="Fung_rhodopsin"/>
    <property type="match status" value="1"/>
</dbReference>
<keyword evidence="4 7" id="KW-0472">Membrane</keyword>
<sequence>MAAQNGNDNVYTFSYATPGEVWAIGIALPAACALVVGLRFATRNLQKARIGIDDWLILGGLVTFIGIGICFIIGAATHAFGYPTPPYPADLTTPDEILNYVLPISELVGKLEFAIQLIMMVCYGFVKLSIIAFYRRIFVVNKRTTFDIITQVTAVVIFLWVITFILIIIFPCENHIDNNWGTAAQQGEHCLKIGYTSLEGLAASDFIIDVVLITLPIPMIWSLRMTPVKKIAVTGIMMLGAASLAASIARLVLYLQTQKAAIEEIPVDFDESITLIMYWSTIETGLALIAACLPTLSYLFNGFSVQSAVNSVRSALSLGSVRSTRKSDVSRADVTNPYIDIEANNSASSYAKIFPRPEKAVTDANYPMQPMADLEDKKMHDQPIRTVQDHEDKSMQGQPTGTVRNGLEA</sequence>
<evidence type="ECO:0000256" key="3">
    <source>
        <dbReference type="ARBA" id="ARBA00022989"/>
    </source>
</evidence>
<proteinExistence type="inferred from homology"/>
<feature type="transmembrane region" description="Helical" evidence="7">
    <location>
        <begin position="21"/>
        <end position="42"/>
    </location>
</feature>
<name>A0A8H3F2X6_9LECA</name>
<evidence type="ECO:0000259" key="8">
    <source>
        <dbReference type="Pfam" id="PF20684"/>
    </source>
</evidence>
<feature type="transmembrane region" description="Helical" evidence="7">
    <location>
        <begin position="54"/>
        <end position="80"/>
    </location>
</feature>
<feature type="compositionally biased region" description="Basic and acidic residues" evidence="6">
    <location>
        <begin position="376"/>
        <end position="394"/>
    </location>
</feature>
<feature type="domain" description="Rhodopsin" evidence="8">
    <location>
        <begin position="38"/>
        <end position="300"/>
    </location>
</feature>
<dbReference type="InterPro" id="IPR049326">
    <property type="entry name" value="Rhodopsin_dom_fungi"/>
</dbReference>
<evidence type="ECO:0000256" key="1">
    <source>
        <dbReference type="ARBA" id="ARBA00004141"/>
    </source>
</evidence>
<feature type="transmembrane region" description="Helical" evidence="7">
    <location>
        <begin position="146"/>
        <end position="170"/>
    </location>
</feature>
<keyword evidence="2 7" id="KW-0812">Transmembrane</keyword>
<evidence type="ECO:0000256" key="6">
    <source>
        <dbReference type="SAM" id="MobiDB-lite"/>
    </source>
</evidence>
<dbReference type="AlphaFoldDB" id="A0A8H3F2X6"/>
<keyword evidence="3 7" id="KW-1133">Transmembrane helix</keyword>
<dbReference type="GO" id="GO:0016020">
    <property type="term" value="C:membrane"/>
    <property type="evidence" value="ECO:0007669"/>
    <property type="project" value="UniProtKB-SubCell"/>
</dbReference>
<reference evidence="9" key="1">
    <citation type="submission" date="2021-03" db="EMBL/GenBank/DDBJ databases">
        <authorList>
            <person name="Tagirdzhanova G."/>
        </authorList>
    </citation>
    <scope>NUCLEOTIDE SEQUENCE</scope>
</reference>
<comment type="subcellular location">
    <subcellularLocation>
        <location evidence="1">Membrane</location>
        <topology evidence="1">Multi-pass membrane protein</topology>
    </subcellularLocation>
</comment>
<dbReference type="OrthoDB" id="5393606at2759"/>
<protein>
    <recommendedName>
        <fullName evidence="8">Rhodopsin domain-containing protein</fullName>
    </recommendedName>
</protein>
<feature type="transmembrane region" description="Helical" evidence="7">
    <location>
        <begin position="235"/>
        <end position="256"/>
    </location>
</feature>
<accession>A0A8H3F2X6</accession>
<evidence type="ECO:0000256" key="2">
    <source>
        <dbReference type="ARBA" id="ARBA00022692"/>
    </source>
</evidence>
<feature type="transmembrane region" description="Helical" evidence="7">
    <location>
        <begin position="113"/>
        <end position="134"/>
    </location>
</feature>